<dbReference type="EMBL" id="BPQR01000010">
    <property type="protein sequence ID" value="GJE05308.1"/>
    <property type="molecule type" value="Genomic_DNA"/>
</dbReference>
<dbReference type="RefSeq" id="WP_238273997.1">
    <property type="nucleotide sequence ID" value="NZ_BPQR01000010.1"/>
</dbReference>
<reference evidence="1" key="2">
    <citation type="submission" date="2021-08" db="EMBL/GenBank/DDBJ databases">
        <authorList>
            <person name="Tani A."/>
            <person name="Ola A."/>
            <person name="Ogura Y."/>
            <person name="Katsura K."/>
            <person name="Hayashi T."/>
        </authorList>
    </citation>
    <scope>NUCLEOTIDE SEQUENCE</scope>
    <source>
        <strain evidence="1">LMG 23639</strain>
    </source>
</reference>
<keyword evidence="2" id="KW-1185">Reference proteome</keyword>
<gene>
    <name evidence="1" type="ORF">AOPFMNJM_0606</name>
</gene>
<dbReference type="Proteomes" id="UP001055102">
    <property type="component" value="Unassembled WGS sequence"/>
</dbReference>
<proteinExistence type="predicted"/>
<reference evidence="1" key="1">
    <citation type="journal article" date="2021" name="Front. Microbiol.">
        <title>Comprehensive Comparative Genomics and Phenotyping of Methylobacterium Species.</title>
        <authorList>
            <person name="Alessa O."/>
            <person name="Ogura Y."/>
            <person name="Fujitani Y."/>
            <person name="Takami H."/>
            <person name="Hayashi T."/>
            <person name="Sahin N."/>
            <person name="Tani A."/>
        </authorList>
    </citation>
    <scope>NUCLEOTIDE SEQUENCE</scope>
    <source>
        <strain evidence="1">LMG 23639</strain>
    </source>
</reference>
<comment type="caution">
    <text evidence="1">The sequence shown here is derived from an EMBL/GenBank/DDBJ whole genome shotgun (WGS) entry which is preliminary data.</text>
</comment>
<evidence type="ECO:0000313" key="2">
    <source>
        <dbReference type="Proteomes" id="UP001055102"/>
    </source>
</evidence>
<name>A0ABQ4SS69_9HYPH</name>
<sequence>MEASFKRKGDFILALDAVAQGLAEFGPHATVAQADPQVAIRARLARFVRRSRHSVGS</sequence>
<accession>A0ABQ4SS69</accession>
<evidence type="ECO:0000313" key="1">
    <source>
        <dbReference type="EMBL" id="GJE05308.1"/>
    </source>
</evidence>
<protein>
    <submittedName>
        <fullName evidence="1">Uncharacterized protein</fullName>
    </submittedName>
</protein>
<organism evidence="1 2">
    <name type="scientific">Methylobacterium jeotgali</name>
    <dbReference type="NCBI Taxonomy" id="381630"/>
    <lineage>
        <taxon>Bacteria</taxon>
        <taxon>Pseudomonadati</taxon>
        <taxon>Pseudomonadota</taxon>
        <taxon>Alphaproteobacteria</taxon>
        <taxon>Hyphomicrobiales</taxon>
        <taxon>Methylobacteriaceae</taxon>
        <taxon>Methylobacterium</taxon>
    </lineage>
</organism>